<evidence type="ECO:0000313" key="23">
    <source>
        <dbReference type="EMBL" id="MBK1882073.1"/>
    </source>
</evidence>
<feature type="domain" description="Cytochrome oxidase subunit II copper A binding" evidence="20">
    <location>
        <begin position="98"/>
        <end position="209"/>
    </location>
</feature>
<keyword evidence="6 16" id="KW-0812">Transmembrane</keyword>
<evidence type="ECO:0000256" key="4">
    <source>
        <dbReference type="ARBA" id="ARBA00022617"/>
    </source>
</evidence>
<organism evidence="23 24">
    <name type="scientific">Luteolibacter pohnpeiensis</name>
    <dbReference type="NCBI Taxonomy" id="454153"/>
    <lineage>
        <taxon>Bacteria</taxon>
        <taxon>Pseudomonadati</taxon>
        <taxon>Verrucomicrobiota</taxon>
        <taxon>Verrucomicrobiia</taxon>
        <taxon>Verrucomicrobiales</taxon>
        <taxon>Verrucomicrobiaceae</taxon>
        <taxon>Luteolibacter</taxon>
    </lineage>
</organism>
<evidence type="ECO:0000256" key="9">
    <source>
        <dbReference type="ARBA" id="ARBA00022982"/>
    </source>
</evidence>
<evidence type="ECO:0000313" key="24">
    <source>
        <dbReference type="Proteomes" id="UP000603141"/>
    </source>
</evidence>
<dbReference type="InterPro" id="IPR036909">
    <property type="entry name" value="Cyt_c-like_dom_sf"/>
</dbReference>
<proteinExistence type="inferred from homology"/>
<evidence type="ECO:0000256" key="19">
    <source>
        <dbReference type="SAM" id="Phobius"/>
    </source>
</evidence>
<dbReference type="SUPFAM" id="SSF81464">
    <property type="entry name" value="Cytochrome c oxidase subunit II-like, transmembrane region"/>
    <property type="match status" value="1"/>
</dbReference>
<feature type="domain" description="Cytochrome c" evidence="22">
    <location>
        <begin position="215"/>
        <end position="309"/>
    </location>
</feature>
<keyword evidence="9 16" id="KW-0249">Electron transport</keyword>
<dbReference type="GO" id="GO:0005507">
    <property type="term" value="F:copper ion binding"/>
    <property type="evidence" value="ECO:0007669"/>
    <property type="project" value="InterPro"/>
</dbReference>
<dbReference type="Gene3D" id="1.10.760.10">
    <property type="entry name" value="Cytochrome c-like domain"/>
    <property type="match status" value="1"/>
</dbReference>
<comment type="subcellular location">
    <subcellularLocation>
        <location evidence="16">Cell membrane</location>
        <topology evidence="16">Multi-pass membrane protein</topology>
    </subcellularLocation>
    <subcellularLocation>
        <location evidence="1">Membrane</location>
        <topology evidence="1">Multi-pass membrane protein</topology>
    </subcellularLocation>
</comment>
<evidence type="ECO:0000256" key="5">
    <source>
        <dbReference type="ARBA" id="ARBA00022660"/>
    </source>
</evidence>
<comment type="catalytic activity">
    <reaction evidence="17">
        <text>4 Fe(II)-[cytochrome c] + O2 + 8 H(+)(in) = 4 Fe(III)-[cytochrome c] + 2 H2O + 4 H(+)(out)</text>
        <dbReference type="Rhea" id="RHEA:11436"/>
        <dbReference type="Rhea" id="RHEA-COMP:10350"/>
        <dbReference type="Rhea" id="RHEA-COMP:14399"/>
        <dbReference type="ChEBI" id="CHEBI:15377"/>
        <dbReference type="ChEBI" id="CHEBI:15378"/>
        <dbReference type="ChEBI" id="CHEBI:15379"/>
        <dbReference type="ChEBI" id="CHEBI:29033"/>
        <dbReference type="ChEBI" id="CHEBI:29034"/>
        <dbReference type="EC" id="7.1.1.9"/>
    </reaction>
</comment>
<dbReference type="GO" id="GO:0020037">
    <property type="term" value="F:heme binding"/>
    <property type="evidence" value="ECO:0007669"/>
    <property type="project" value="InterPro"/>
</dbReference>
<feature type="domain" description="Cytochrome oxidase subunit II transmembrane region profile" evidence="21">
    <location>
        <begin position="1"/>
        <end position="97"/>
    </location>
</feature>
<protein>
    <recommendedName>
        <fullName evidence="17">Cytochrome c oxidase subunit 2</fullName>
        <ecNumber evidence="17">7.1.1.9</ecNumber>
    </recommendedName>
</protein>
<evidence type="ECO:0000256" key="13">
    <source>
        <dbReference type="ARBA" id="ARBA00023136"/>
    </source>
</evidence>
<dbReference type="PROSITE" id="PS00078">
    <property type="entry name" value="COX2"/>
    <property type="match status" value="1"/>
</dbReference>
<dbReference type="SUPFAM" id="SSF46626">
    <property type="entry name" value="Cytochrome c"/>
    <property type="match status" value="1"/>
</dbReference>
<evidence type="ECO:0000259" key="22">
    <source>
        <dbReference type="PROSITE" id="PS51007"/>
    </source>
</evidence>
<keyword evidence="24" id="KW-1185">Reference proteome</keyword>
<accession>A0A934S556</accession>
<evidence type="ECO:0000256" key="7">
    <source>
        <dbReference type="ARBA" id="ARBA00022723"/>
    </source>
</evidence>
<dbReference type="InterPro" id="IPR008972">
    <property type="entry name" value="Cupredoxin"/>
</dbReference>
<dbReference type="InterPro" id="IPR009056">
    <property type="entry name" value="Cyt_c-like_dom"/>
</dbReference>
<evidence type="ECO:0000256" key="8">
    <source>
        <dbReference type="ARBA" id="ARBA00022967"/>
    </source>
</evidence>
<dbReference type="InterPro" id="IPR014222">
    <property type="entry name" value="Cyt_c_oxidase_su2"/>
</dbReference>
<keyword evidence="10 19" id="KW-1133">Transmembrane helix</keyword>
<dbReference type="GO" id="GO:0004129">
    <property type="term" value="F:cytochrome-c oxidase activity"/>
    <property type="evidence" value="ECO:0007669"/>
    <property type="project" value="UniProtKB-EC"/>
</dbReference>
<keyword evidence="12 17" id="KW-0186">Copper</keyword>
<dbReference type="Gene3D" id="1.10.287.90">
    <property type="match status" value="1"/>
</dbReference>
<comment type="cofactor">
    <cofactor evidence="17">
        <name>Cu cation</name>
        <dbReference type="ChEBI" id="CHEBI:23378"/>
    </cofactor>
    <text evidence="17">Binds a copper A center.</text>
</comment>
<evidence type="ECO:0000256" key="11">
    <source>
        <dbReference type="ARBA" id="ARBA00023004"/>
    </source>
</evidence>
<dbReference type="Pfam" id="PF02790">
    <property type="entry name" value="COX2_TM"/>
    <property type="match status" value="1"/>
</dbReference>
<dbReference type="SUPFAM" id="SSF49503">
    <property type="entry name" value="Cupredoxins"/>
    <property type="match status" value="1"/>
</dbReference>
<evidence type="ECO:0000259" key="20">
    <source>
        <dbReference type="PROSITE" id="PS50857"/>
    </source>
</evidence>
<dbReference type="Proteomes" id="UP000603141">
    <property type="component" value="Unassembled WGS sequence"/>
</dbReference>
<dbReference type="InterPro" id="IPR036257">
    <property type="entry name" value="Cyt_c_oxidase_su2_TM_sf"/>
</dbReference>
<dbReference type="Gene3D" id="2.60.40.420">
    <property type="entry name" value="Cupredoxins - blue copper proteins"/>
    <property type="match status" value="1"/>
</dbReference>
<comment type="function">
    <text evidence="14 17">Subunits I and II form the functional core of the enzyme complex. Electrons originating in cytochrome c are transferred via heme a and Cu(A) to the binuclear center formed by heme a3 and Cu(B).</text>
</comment>
<dbReference type="CDD" id="cd13915">
    <property type="entry name" value="CuRO_HCO_II_like_2"/>
    <property type="match status" value="1"/>
</dbReference>
<dbReference type="PANTHER" id="PTHR22888">
    <property type="entry name" value="CYTOCHROME C OXIDASE, SUBUNIT II"/>
    <property type="match status" value="1"/>
</dbReference>
<dbReference type="NCBIfam" id="TIGR02866">
    <property type="entry name" value="CoxB"/>
    <property type="match status" value="1"/>
</dbReference>
<evidence type="ECO:0000256" key="16">
    <source>
        <dbReference type="RuleBase" id="RU000456"/>
    </source>
</evidence>
<dbReference type="Pfam" id="PF00116">
    <property type="entry name" value="COX2"/>
    <property type="match status" value="1"/>
</dbReference>
<dbReference type="GO" id="GO:0016491">
    <property type="term" value="F:oxidoreductase activity"/>
    <property type="evidence" value="ECO:0007669"/>
    <property type="project" value="InterPro"/>
</dbReference>
<keyword evidence="5 16" id="KW-0679">Respiratory chain</keyword>
<name>A0A934S556_9BACT</name>
<feature type="transmembrane region" description="Helical" evidence="19">
    <location>
        <begin position="68"/>
        <end position="91"/>
    </location>
</feature>
<dbReference type="AlphaFoldDB" id="A0A934S556"/>
<evidence type="ECO:0000256" key="1">
    <source>
        <dbReference type="ARBA" id="ARBA00004141"/>
    </source>
</evidence>
<keyword evidence="13 19" id="KW-0472">Membrane</keyword>
<gene>
    <name evidence="23" type="primary">coxB</name>
    <name evidence="23" type="ORF">JIN85_06580</name>
</gene>
<dbReference type="InterPro" id="IPR002429">
    <property type="entry name" value="CcO_II-like_C"/>
</dbReference>
<keyword evidence="11 15" id="KW-0408">Iron</keyword>
<keyword evidence="8" id="KW-1278">Translocase</keyword>
<dbReference type="EC" id="7.1.1.9" evidence="17"/>
<keyword evidence="3 16" id="KW-0813">Transport</keyword>
<evidence type="ECO:0000256" key="17">
    <source>
        <dbReference type="RuleBase" id="RU004024"/>
    </source>
</evidence>
<evidence type="ECO:0000259" key="21">
    <source>
        <dbReference type="PROSITE" id="PS50999"/>
    </source>
</evidence>
<evidence type="ECO:0000256" key="15">
    <source>
        <dbReference type="PROSITE-ProRule" id="PRU00433"/>
    </source>
</evidence>
<dbReference type="GO" id="GO:0005886">
    <property type="term" value="C:plasma membrane"/>
    <property type="evidence" value="ECO:0007669"/>
    <property type="project" value="UniProtKB-SubCell"/>
</dbReference>
<evidence type="ECO:0000256" key="18">
    <source>
        <dbReference type="SAM" id="MobiDB-lite"/>
    </source>
</evidence>
<keyword evidence="4 15" id="KW-0349">Heme</keyword>
<dbReference type="PROSITE" id="PS51007">
    <property type="entry name" value="CYTC"/>
    <property type="match status" value="1"/>
</dbReference>
<keyword evidence="7 15" id="KW-0479">Metal-binding</keyword>
<dbReference type="PROSITE" id="PS50857">
    <property type="entry name" value="COX2_CUA"/>
    <property type="match status" value="1"/>
</dbReference>
<dbReference type="InterPro" id="IPR045187">
    <property type="entry name" value="CcO_II"/>
</dbReference>
<feature type="transmembrane region" description="Helical" evidence="19">
    <location>
        <begin position="23"/>
        <end position="47"/>
    </location>
</feature>
<evidence type="ECO:0000256" key="6">
    <source>
        <dbReference type="ARBA" id="ARBA00022692"/>
    </source>
</evidence>
<dbReference type="PROSITE" id="PS50999">
    <property type="entry name" value="COX2_TM"/>
    <property type="match status" value="1"/>
</dbReference>
<evidence type="ECO:0000256" key="3">
    <source>
        <dbReference type="ARBA" id="ARBA00022448"/>
    </source>
</evidence>
<dbReference type="EMBL" id="JAENIJ010000007">
    <property type="protein sequence ID" value="MBK1882073.1"/>
    <property type="molecule type" value="Genomic_DNA"/>
</dbReference>
<comment type="caution">
    <text evidence="23">The sequence shown here is derived from an EMBL/GenBank/DDBJ whole genome shotgun (WGS) entry which is preliminary data.</text>
</comment>
<evidence type="ECO:0000256" key="14">
    <source>
        <dbReference type="ARBA" id="ARBA00024688"/>
    </source>
</evidence>
<evidence type="ECO:0000256" key="12">
    <source>
        <dbReference type="ARBA" id="ARBA00023008"/>
    </source>
</evidence>
<feature type="region of interest" description="Disordered" evidence="18">
    <location>
        <begin position="313"/>
        <end position="333"/>
    </location>
</feature>
<evidence type="ECO:0000256" key="2">
    <source>
        <dbReference type="ARBA" id="ARBA00007866"/>
    </source>
</evidence>
<dbReference type="InterPro" id="IPR011759">
    <property type="entry name" value="Cyt_c_oxidase_su2_TM_dom"/>
</dbReference>
<dbReference type="RefSeq" id="WP_200268849.1">
    <property type="nucleotide sequence ID" value="NZ_JAENIJ010000007.1"/>
</dbReference>
<dbReference type="GO" id="GO:0042773">
    <property type="term" value="P:ATP synthesis coupled electron transport"/>
    <property type="evidence" value="ECO:0007669"/>
    <property type="project" value="TreeGrafter"/>
</dbReference>
<reference evidence="23" key="1">
    <citation type="submission" date="2021-01" db="EMBL/GenBank/DDBJ databases">
        <title>Modified the classification status of verrucomicrobia.</title>
        <authorList>
            <person name="Feng X."/>
        </authorList>
    </citation>
    <scope>NUCLEOTIDE SEQUENCE</scope>
    <source>
        <strain evidence="23">KCTC 22041</strain>
    </source>
</reference>
<sequence length="333" mass="37288">MRFLTASILPVEASEHATRVDYLFYSLLAVSIGIVILLTFLITYCIIRYRAGSSADRTPLKIDSRKLEITWTILPGLIFIGIFAWGAKLYIEGDQSAPRSDTVYILARQWMWETRYPDGRREHNRLHLPIGRPIQLLMTSEDVIHSLYLPSMRMKQDVLPGKYVSLSFTPDKVGTFPFYCAEYCGTKHSAMIGEVIVMAPQDYQKWLTEGNQNQSLAKQGGKLFAEMGCAGCHFPGSSVHAPLLEGIYGKNIPLDSGEFVTADETYIRDSILLPLKQIAAGYEPLMPTYESQLNESQVMALIEYIKSMKNDAGSSHLELRPNPPGTKSANPDP</sequence>
<dbReference type="PANTHER" id="PTHR22888:SF9">
    <property type="entry name" value="CYTOCHROME C OXIDASE SUBUNIT 2"/>
    <property type="match status" value="1"/>
</dbReference>
<evidence type="ECO:0000256" key="10">
    <source>
        <dbReference type="ARBA" id="ARBA00022989"/>
    </source>
</evidence>
<dbReference type="InterPro" id="IPR001505">
    <property type="entry name" value="Copper_CuA"/>
</dbReference>
<comment type="similarity">
    <text evidence="2 16">Belongs to the cytochrome c oxidase subunit 2 family.</text>
</comment>
<dbReference type="Pfam" id="PF00034">
    <property type="entry name" value="Cytochrom_C"/>
    <property type="match status" value="1"/>
</dbReference>